<feature type="transmembrane region" description="Helical" evidence="1">
    <location>
        <begin position="428"/>
        <end position="450"/>
    </location>
</feature>
<sequence length="700" mass="76953">MALLSARSRSHAPVVAATASFLAVAATAWLCVATWRVAWLVAVGLLWVAPGVIAMARAFREYRSRWAMAFLLGGPFGFALSSVGLLPFWLLGVRSGFLLVAVPLAASVLAWLTPSLGRGLDVPRYGRRDLLALALLILLVPLVVARPYSQVGKDLPEGRAYRAYFTADFVWAMAVVSEVSKGDGGLPANPFHVDMRLHYYWLAHLLPSLEYRTLQREVRLDHLLLADAVMSGVMFLGFLYALGKQFARGAAATLIGCVVTVLFTSPEGLYALFDLWRQDRPLSLVRYLNIDAVSRWMFGALPIDGLQRVLLYQPQHQIGYALACTALLVMVQQVRRPRVGAAALAGALLGCGLLVSTFSALMVGIMVGGISSIAIVHARAWRIGIVQAVAAAVPIAAAVWLSRALEYVAAGGQLIDITPNPLATRHPISGPLISIGPVLLVLALGAWLWARRGCAYQRVLVPGIALVVCTLFYFFVDVRDHQDVYVGWRAGHLFFITSGGMVGWTWWRLTHAAARRWHSVGLASLAVAALVTLPTVAIDLYNTQDLTNRQMAAGFPWTLVLGHDEVNALRWIATQTPTDARVQVEALARDPGTWAYIPAFAERRMSGGLPISMIPLRPYEEISRRVRRLYEAPDAEAAFRQAEALRIDVLVVGGEENKRHPNFRALLDQSPQMFPPLYRTRNITLYATSGRMRAWMHEHH</sequence>
<protein>
    <recommendedName>
        <fullName evidence="4">Chlor_Arch_YYY domain protein</fullName>
    </recommendedName>
</protein>
<reference evidence="2 3" key="1">
    <citation type="journal article" date="2016" name="Genome Announc.">
        <title>First Complete Genome Sequence of a Subdivision 6 Acidobacterium Strain.</title>
        <authorList>
            <person name="Huang S."/>
            <person name="Vieira S."/>
            <person name="Bunk B."/>
            <person name="Riedel T."/>
            <person name="Sproer C."/>
            <person name="Overmann J."/>
        </authorList>
    </citation>
    <scope>NUCLEOTIDE SEQUENCE [LARGE SCALE GENOMIC DNA]</scope>
    <source>
        <strain evidence="3">DSM 100886 HEG_-6_39</strain>
    </source>
</reference>
<name>A0A143PP98_LUTPR</name>
<feature type="transmembrane region" description="Helical" evidence="1">
    <location>
        <begin position="68"/>
        <end position="90"/>
    </location>
</feature>
<feature type="transmembrane region" description="Helical" evidence="1">
    <location>
        <begin position="341"/>
        <end position="368"/>
    </location>
</feature>
<keyword evidence="3" id="KW-1185">Reference proteome</keyword>
<feature type="transmembrane region" description="Helical" evidence="1">
    <location>
        <begin position="129"/>
        <end position="148"/>
    </location>
</feature>
<keyword evidence="1" id="KW-0812">Transmembrane</keyword>
<evidence type="ECO:0000313" key="3">
    <source>
        <dbReference type="Proteomes" id="UP000076079"/>
    </source>
</evidence>
<evidence type="ECO:0000256" key="1">
    <source>
        <dbReference type="SAM" id="Phobius"/>
    </source>
</evidence>
<proteinExistence type="predicted"/>
<dbReference type="Proteomes" id="UP000076079">
    <property type="component" value="Chromosome"/>
</dbReference>
<feature type="transmembrane region" description="Helical" evidence="1">
    <location>
        <begin position="459"/>
        <end position="476"/>
    </location>
</feature>
<feature type="transmembrane region" description="Helical" evidence="1">
    <location>
        <begin position="37"/>
        <end position="56"/>
    </location>
</feature>
<dbReference type="KEGG" id="abac:LuPra_03415"/>
<organism evidence="2 3">
    <name type="scientific">Luteitalea pratensis</name>
    <dbReference type="NCBI Taxonomy" id="1855912"/>
    <lineage>
        <taxon>Bacteria</taxon>
        <taxon>Pseudomonadati</taxon>
        <taxon>Acidobacteriota</taxon>
        <taxon>Vicinamibacteria</taxon>
        <taxon>Vicinamibacterales</taxon>
        <taxon>Vicinamibacteraceae</taxon>
        <taxon>Luteitalea</taxon>
    </lineage>
</organism>
<evidence type="ECO:0000313" key="2">
    <source>
        <dbReference type="EMBL" id="AMY10186.1"/>
    </source>
</evidence>
<evidence type="ECO:0008006" key="4">
    <source>
        <dbReference type="Google" id="ProtNLM"/>
    </source>
</evidence>
<dbReference type="OrthoDB" id="3328598at2"/>
<dbReference type="EMBL" id="CP015136">
    <property type="protein sequence ID" value="AMY10186.1"/>
    <property type="molecule type" value="Genomic_DNA"/>
</dbReference>
<feature type="transmembrane region" description="Helical" evidence="1">
    <location>
        <begin position="488"/>
        <end position="507"/>
    </location>
</feature>
<feature type="transmembrane region" description="Helical" evidence="1">
    <location>
        <begin position="519"/>
        <end position="541"/>
    </location>
</feature>
<gene>
    <name evidence="2" type="ORF">LuPra_03415</name>
</gene>
<dbReference type="AlphaFoldDB" id="A0A143PP98"/>
<feature type="transmembrane region" description="Helical" evidence="1">
    <location>
        <begin position="96"/>
        <end position="117"/>
    </location>
</feature>
<reference evidence="3" key="2">
    <citation type="submission" date="2016-04" db="EMBL/GenBank/DDBJ databases">
        <title>First Complete Genome Sequence of a Subdivision 6 Acidobacterium.</title>
        <authorList>
            <person name="Huang S."/>
            <person name="Vieira S."/>
            <person name="Bunk B."/>
            <person name="Riedel T."/>
            <person name="Sproeer C."/>
            <person name="Overmann J."/>
        </authorList>
    </citation>
    <scope>NUCLEOTIDE SEQUENCE [LARGE SCALE GENOMIC DNA]</scope>
    <source>
        <strain evidence="3">DSM 100886 HEG_-6_39</strain>
    </source>
</reference>
<feature type="transmembrane region" description="Helical" evidence="1">
    <location>
        <begin position="318"/>
        <end position="335"/>
    </location>
</feature>
<feature type="transmembrane region" description="Helical" evidence="1">
    <location>
        <begin position="380"/>
        <end position="401"/>
    </location>
</feature>
<keyword evidence="1" id="KW-0472">Membrane</keyword>
<dbReference type="RefSeq" id="WP_157899310.1">
    <property type="nucleotide sequence ID" value="NZ_CP015136.1"/>
</dbReference>
<feature type="transmembrane region" description="Helical" evidence="1">
    <location>
        <begin position="223"/>
        <end position="242"/>
    </location>
</feature>
<feature type="transmembrane region" description="Helical" evidence="1">
    <location>
        <begin position="249"/>
        <end position="273"/>
    </location>
</feature>
<accession>A0A143PP98</accession>
<keyword evidence="1" id="KW-1133">Transmembrane helix</keyword>